<sequence length="381" mass="43273">MAKQLETVNLRLKVAQLGVQLEQRGQKLSLRGTFPPRPNSGRMRSHQQRLSLGIPATLAGLKEGERQAKIIAAQLLAKTFNWHPYLVWSPEARRGEGGLQQQLKDFEDYFWQQPQRSAKPAASRTTWTSAYSPYVRKLATIAAAKPHLTTGEAIYATIDSFPHHSRSRQLCCTALAALGDFLQLELPLNLKTLGGSYNPTKTQARTLPDDGAIASHWEQIPNPTWRFVYGIMATYGLRNHEVFFCDYDALLQGVALPTVRVLSTTKTGEHEVWPFLPDWIDRFHLRQVCLPPINTDLTETTLQAIGQRVTRQFRRYQIPFSPYDLRHAWAVRTIHLGLADTVAAKMMGHSVSIHTRTYHRWITHRDQQQAVEAALNRLNKA</sequence>
<evidence type="ECO:0000256" key="2">
    <source>
        <dbReference type="SAM" id="MobiDB-lite"/>
    </source>
</evidence>
<dbReference type="InterPro" id="IPR011010">
    <property type="entry name" value="DNA_brk_join_enz"/>
</dbReference>
<dbReference type="Proteomes" id="UP000034681">
    <property type="component" value="Unassembled WGS sequence"/>
</dbReference>
<dbReference type="CDD" id="cd00796">
    <property type="entry name" value="INT_Rci_Hp1_C"/>
    <property type="match status" value="1"/>
</dbReference>
<dbReference type="SUPFAM" id="SSF56349">
    <property type="entry name" value="DNA breaking-rejoining enzymes"/>
    <property type="match status" value="1"/>
</dbReference>
<dbReference type="InterPro" id="IPR013762">
    <property type="entry name" value="Integrase-like_cat_sf"/>
</dbReference>
<comment type="caution">
    <text evidence="4">The sequence shown here is derived from an EMBL/GenBank/DDBJ whole genome shotgun (WGS) entry which is preliminary data.</text>
</comment>
<dbReference type="EMBL" id="AJTX02000004">
    <property type="protein sequence ID" value="KKJ00451.1"/>
    <property type="molecule type" value="Genomic_DNA"/>
</dbReference>
<evidence type="ECO:0000259" key="3">
    <source>
        <dbReference type="PROSITE" id="PS51898"/>
    </source>
</evidence>
<name>A0A0M2PVI6_PROHO</name>
<dbReference type="GO" id="GO:0006310">
    <property type="term" value="P:DNA recombination"/>
    <property type="evidence" value="ECO:0007669"/>
    <property type="project" value="UniProtKB-KW"/>
</dbReference>
<gene>
    <name evidence="4" type="ORF">PROH_06540</name>
</gene>
<protein>
    <submittedName>
        <fullName evidence="4">Integrase</fullName>
    </submittedName>
</protein>
<dbReference type="eggNOG" id="COG0582">
    <property type="taxonomic scope" value="Bacteria"/>
</dbReference>
<evidence type="ECO:0000313" key="5">
    <source>
        <dbReference type="Proteomes" id="UP000034681"/>
    </source>
</evidence>
<proteinExistence type="predicted"/>
<feature type="region of interest" description="Disordered" evidence="2">
    <location>
        <begin position="29"/>
        <end position="48"/>
    </location>
</feature>
<dbReference type="AlphaFoldDB" id="A0A0M2PVI6"/>
<dbReference type="RefSeq" id="WP_044076231.1">
    <property type="nucleotide sequence ID" value="NZ_KB235933.1"/>
</dbReference>
<dbReference type="OrthoDB" id="421803at2"/>
<organism evidence="4 5">
    <name type="scientific">Prochlorothrix hollandica PCC 9006 = CALU 1027</name>
    <dbReference type="NCBI Taxonomy" id="317619"/>
    <lineage>
        <taxon>Bacteria</taxon>
        <taxon>Bacillati</taxon>
        <taxon>Cyanobacteriota</taxon>
        <taxon>Cyanophyceae</taxon>
        <taxon>Prochlorotrichales</taxon>
        <taxon>Prochlorotrichaceae</taxon>
        <taxon>Prochlorothrix</taxon>
    </lineage>
</organism>
<keyword evidence="5" id="KW-1185">Reference proteome</keyword>
<evidence type="ECO:0000256" key="1">
    <source>
        <dbReference type="ARBA" id="ARBA00023172"/>
    </source>
</evidence>
<dbReference type="GO" id="GO:0015074">
    <property type="term" value="P:DNA integration"/>
    <property type="evidence" value="ECO:0007669"/>
    <property type="project" value="InterPro"/>
</dbReference>
<dbReference type="Gene3D" id="1.10.443.10">
    <property type="entry name" value="Intergrase catalytic core"/>
    <property type="match status" value="1"/>
</dbReference>
<reference evidence="4" key="1">
    <citation type="submission" date="2012-04" db="EMBL/GenBank/DDBJ databases">
        <authorList>
            <person name="Borisov I.G."/>
            <person name="Ivanikova N.V."/>
            <person name="Pinevich A.V."/>
        </authorList>
    </citation>
    <scope>NUCLEOTIDE SEQUENCE</scope>
    <source>
        <strain evidence="4">CALU 1027</strain>
    </source>
</reference>
<dbReference type="STRING" id="317619.GCA_000332315_00052"/>
<keyword evidence="1" id="KW-0233">DNA recombination</keyword>
<dbReference type="GO" id="GO:0003677">
    <property type="term" value="F:DNA binding"/>
    <property type="evidence" value="ECO:0007669"/>
    <property type="project" value="InterPro"/>
</dbReference>
<accession>A0A0M2PVI6</accession>
<dbReference type="InterPro" id="IPR002104">
    <property type="entry name" value="Integrase_catalytic"/>
</dbReference>
<dbReference type="PROSITE" id="PS51898">
    <property type="entry name" value="TYR_RECOMBINASE"/>
    <property type="match status" value="1"/>
</dbReference>
<feature type="domain" description="Tyr recombinase" evidence="3">
    <location>
        <begin position="202"/>
        <end position="372"/>
    </location>
</feature>
<evidence type="ECO:0000313" key="4">
    <source>
        <dbReference type="EMBL" id="KKJ00451.1"/>
    </source>
</evidence>